<name>A0A422QTH8_9RHOB</name>
<dbReference type="EMBL" id="PXNQ02000012">
    <property type="protein sequence ID" value="RNF33284.1"/>
    <property type="molecule type" value="Genomic_DNA"/>
</dbReference>
<evidence type="ECO:0000256" key="2">
    <source>
        <dbReference type="SAM" id="SignalP"/>
    </source>
</evidence>
<evidence type="ECO:0000313" key="3">
    <source>
        <dbReference type="EMBL" id="RNF33284.1"/>
    </source>
</evidence>
<keyword evidence="1" id="KW-0812">Transmembrane</keyword>
<keyword evidence="1" id="KW-0472">Membrane</keyword>
<evidence type="ECO:0000256" key="1">
    <source>
        <dbReference type="SAM" id="Phobius"/>
    </source>
</evidence>
<reference evidence="3" key="1">
    <citation type="submission" date="2018-05" db="EMBL/GenBank/DDBJ databases">
        <title>Reclassification of Methylarcula marina and Methylarcula terricola as Paracoccus methylarcula sp.nov., comb.nov. and Paracoccus terricola comb.nov.</title>
        <authorList>
            <person name="Shmareva M.N."/>
            <person name="Doronina N.V."/>
            <person name="Vasilenko O.V."/>
            <person name="Tarlachkov S.V."/>
            <person name="Trotsenko Y.A."/>
        </authorList>
    </citation>
    <scope>NUCLEOTIDE SEQUENCE [LARGE SCALE GENOMIC DNA]</scope>
    <source>
        <strain evidence="3">VKM B-2159</strain>
    </source>
</reference>
<dbReference type="RefSeq" id="WP_106692653.1">
    <property type="nucleotide sequence ID" value="NZ_PXNQ02000012.1"/>
</dbReference>
<keyword evidence="4" id="KW-1185">Reference proteome</keyword>
<dbReference type="Proteomes" id="UP000238137">
    <property type="component" value="Unassembled WGS sequence"/>
</dbReference>
<sequence>MKANICIMVALLALLLLGAWKAHVSQTDSGYGPEFGLAIYLPYIAAPVIGAAIVGLSIGRWFRWRASKGRKSEAGIRAQ</sequence>
<organism evidence="3 4">
    <name type="scientific">Paracoccus methylarcula</name>
    <dbReference type="NCBI Taxonomy" id="72022"/>
    <lineage>
        <taxon>Bacteria</taxon>
        <taxon>Pseudomonadati</taxon>
        <taxon>Pseudomonadota</taxon>
        <taxon>Alphaproteobacteria</taxon>
        <taxon>Rhodobacterales</taxon>
        <taxon>Paracoccaceae</taxon>
        <taxon>Paracoccus</taxon>
    </lineage>
</organism>
<feature type="transmembrane region" description="Helical" evidence="1">
    <location>
        <begin position="37"/>
        <end position="62"/>
    </location>
</feature>
<feature type="chain" id="PRO_5019325959" description="DUF3955 domain-containing protein" evidence="2">
    <location>
        <begin position="25"/>
        <end position="79"/>
    </location>
</feature>
<keyword evidence="2" id="KW-0732">Signal</keyword>
<dbReference type="AlphaFoldDB" id="A0A422QTH8"/>
<proteinExistence type="predicted"/>
<keyword evidence="1" id="KW-1133">Transmembrane helix</keyword>
<accession>A0A422QTH8</accession>
<evidence type="ECO:0008006" key="5">
    <source>
        <dbReference type="Google" id="ProtNLM"/>
    </source>
</evidence>
<feature type="signal peptide" evidence="2">
    <location>
        <begin position="1"/>
        <end position="24"/>
    </location>
</feature>
<evidence type="ECO:0000313" key="4">
    <source>
        <dbReference type="Proteomes" id="UP000238137"/>
    </source>
</evidence>
<comment type="caution">
    <text evidence="3">The sequence shown here is derived from an EMBL/GenBank/DDBJ whole genome shotgun (WGS) entry which is preliminary data.</text>
</comment>
<protein>
    <recommendedName>
        <fullName evidence="5">DUF3955 domain-containing protein</fullName>
    </recommendedName>
</protein>
<gene>
    <name evidence="3" type="ORF">A7A09_017835</name>
</gene>